<protein>
    <submittedName>
        <fullName evidence="1">Uncharacterized protein</fullName>
    </submittedName>
</protein>
<evidence type="ECO:0000313" key="1">
    <source>
        <dbReference type="EMBL" id="OCT88485.1"/>
    </source>
</evidence>
<evidence type="ECO:0000313" key="2">
    <source>
        <dbReference type="Proteomes" id="UP000694892"/>
    </source>
</evidence>
<feature type="non-terminal residue" evidence="1">
    <location>
        <position position="12"/>
    </location>
</feature>
<dbReference type="EMBL" id="CM004470">
    <property type="protein sequence ID" value="OCT88485.1"/>
    <property type="molecule type" value="Genomic_DNA"/>
</dbReference>
<name>A0A974DCR2_XENLA</name>
<organism evidence="1 2">
    <name type="scientific">Xenopus laevis</name>
    <name type="common">African clawed frog</name>
    <dbReference type="NCBI Taxonomy" id="8355"/>
    <lineage>
        <taxon>Eukaryota</taxon>
        <taxon>Metazoa</taxon>
        <taxon>Chordata</taxon>
        <taxon>Craniata</taxon>
        <taxon>Vertebrata</taxon>
        <taxon>Euteleostomi</taxon>
        <taxon>Amphibia</taxon>
        <taxon>Batrachia</taxon>
        <taxon>Anura</taxon>
        <taxon>Pipoidea</taxon>
        <taxon>Pipidae</taxon>
        <taxon>Xenopodinae</taxon>
        <taxon>Xenopus</taxon>
        <taxon>Xenopus</taxon>
    </lineage>
</organism>
<reference evidence="2" key="1">
    <citation type="journal article" date="2016" name="Nature">
        <title>Genome evolution in the allotetraploid frog Xenopus laevis.</title>
        <authorList>
            <person name="Session A.M."/>
            <person name="Uno Y."/>
            <person name="Kwon T."/>
            <person name="Chapman J.A."/>
            <person name="Toyoda A."/>
            <person name="Takahashi S."/>
            <person name="Fukui A."/>
            <person name="Hikosaka A."/>
            <person name="Suzuki A."/>
            <person name="Kondo M."/>
            <person name="van Heeringen S.J."/>
            <person name="Quigley I."/>
            <person name="Heinz S."/>
            <person name="Ogino H."/>
            <person name="Ochi H."/>
            <person name="Hellsten U."/>
            <person name="Lyons J.B."/>
            <person name="Simakov O."/>
            <person name="Putnam N."/>
            <person name="Stites J."/>
            <person name="Kuroki Y."/>
            <person name="Tanaka T."/>
            <person name="Michiue T."/>
            <person name="Watanabe M."/>
            <person name="Bogdanovic O."/>
            <person name="Lister R."/>
            <person name="Georgiou G."/>
            <person name="Paranjpe S.S."/>
            <person name="van Kruijsbergen I."/>
            <person name="Shu S."/>
            <person name="Carlson J."/>
            <person name="Kinoshita T."/>
            <person name="Ohta Y."/>
            <person name="Mawaribuchi S."/>
            <person name="Jenkins J."/>
            <person name="Grimwood J."/>
            <person name="Schmutz J."/>
            <person name="Mitros T."/>
            <person name="Mozaffari S.V."/>
            <person name="Suzuki Y."/>
            <person name="Haramoto Y."/>
            <person name="Yamamoto T.S."/>
            <person name="Takagi C."/>
            <person name="Heald R."/>
            <person name="Miller K."/>
            <person name="Haudenschild C."/>
            <person name="Kitzman J."/>
            <person name="Nakayama T."/>
            <person name="Izutsu Y."/>
            <person name="Robert J."/>
            <person name="Fortriede J."/>
            <person name="Burns K."/>
            <person name="Lotay V."/>
            <person name="Karimi K."/>
            <person name="Yasuoka Y."/>
            <person name="Dichmann D.S."/>
            <person name="Flajnik M.F."/>
            <person name="Houston D.W."/>
            <person name="Shendure J."/>
            <person name="DuPasquier L."/>
            <person name="Vize P.D."/>
            <person name="Zorn A.M."/>
            <person name="Ito M."/>
            <person name="Marcotte E.M."/>
            <person name="Wallingford J.B."/>
            <person name="Ito Y."/>
            <person name="Asashima M."/>
            <person name="Ueno N."/>
            <person name="Matsuda Y."/>
            <person name="Veenstra G.J."/>
            <person name="Fujiyama A."/>
            <person name="Harland R.M."/>
            <person name="Taira M."/>
            <person name="Rokhsar D.S."/>
        </authorList>
    </citation>
    <scope>NUCLEOTIDE SEQUENCE [LARGE SCALE GENOMIC DNA]</scope>
    <source>
        <strain evidence="2">J</strain>
    </source>
</reference>
<accession>A0A974DCR2</accession>
<gene>
    <name evidence="1" type="ORF">XELAEV_180171173mg</name>
</gene>
<dbReference type="Proteomes" id="UP000694892">
    <property type="component" value="Chromosome 3L"/>
</dbReference>
<sequence length="12" mass="1509">MDERANLMNRMK</sequence>
<proteinExistence type="predicted"/>